<dbReference type="InterPro" id="IPR046348">
    <property type="entry name" value="SIS_dom_sf"/>
</dbReference>
<dbReference type="CDD" id="cd05008">
    <property type="entry name" value="SIS_GlmS_GlmD_1"/>
    <property type="match status" value="1"/>
</dbReference>
<evidence type="ECO:0000256" key="1">
    <source>
        <dbReference type="ARBA" id="ARBA00001031"/>
    </source>
</evidence>
<reference evidence="12" key="1">
    <citation type="journal article" date="2019" name="Int. J. Syst. Evol. Microbiol.">
        <title>The Global Catalogue of Microorganisms (GCM) 10K type strain sequencing project: providing services to taxonomists for standard genome sequencing and annotation.</title>
        <authorList>
            <consortium name="The Broad Institute Genomics Platform"/>
            <consortium name="The Broad Institute Genome Sequencing Center for Infectious Disease"/>
            <person name="Wu L."/>
            <person name="Ma J."/>
        </authorList>
    </citation>
    <scope>NUCLEOTIDE SEQUENCE [LARGE SCALE GENOMIC DNA]</scope>
    <source>
        <strain evidence="12">KCTC 52487</strain>
    </source>
</reference>
<feature type="domain" description="SIS" evidence="10">
    <location>
        <begin position="283"/>
        <end position="422"/>
    </location>
</feature>
<comment type="subunit">
    <text evidence="8">Homodimer.</text>
</comment>
<dbReference type="HAMAP" id="MF_00164">
    <property type="entry name" value="GlmS"/>
    <property type="match status" value="1"/>
</dbReference>
<dbReference type="SUPFAM" id="SSF53697">
    <property type="entry name" value="SIS domain"/>
    <property type="match status" value="1"/>
</dbReference>
<dbReference type="EMBL" id="JBHRSV010000020">
    <property type="protein sequence ID" value="MFC2926617.1"/>
    <property type="molecule type" value="Genomic_DNA"/>
</dbReference>
<sequence>MCGIVGIVGEITVADRLIEGLRRVEYRGYDSAGIAVAGRDGHVERRRATGKLKELDRVLDANPADGVTGIAHTRWATHGAPTETNAHPHRAGRVYVVHNGIIENFRELRDEMEAAGRRFETQTDTEVVAQVIDYELEKSGDPKAAFEATLHRLRGAFALAVLIEGMPDLIMGAREGAPLVVGFGEGEGFLGSDPLALAPFTQRVAYLEEGDYVFVTKRKTEIFDRKGQPARRQEKLVQLSAALAEKGNYRHFMEKEIHEQPEVIARTLTHYVDPFRLVVRPFESIDFKQYDRILIVACGTAGYAGQVAGYWIEQIAGMPVRNEVASEFRYRDPAVSKRDLALFISQSGETADTLAAMRFCKDRGLTTAVVVNAAHSTMAREADIALPTLAGPEIGVASTKAFTCQLAALAMIAINAGRARGHIDANREKELVTGLLEAPRDVSKALEMEDEAKRIAGELTQSRSVLYLGRGVYYPLAQEGALKLKEISYLHAEAYAAGELKHGPIALIEENLPVVVVAPHDHLWDKTMSTMQEVAARGARVILVTDSAGLAACDVKREDVILLPDCAPIASPIVAAVAIQLLAYHAAVYKGTDVDQPRNLAKSVTVE</sequence>
<evidence type="ECO:0000313" key="12">
    <source>
        <dbReference type="Proteomes" id="UP001595379"/>
    </source>
</evidence>
<feature type="active site" description="For Fru-6P isomerization activity" evidence="8">
    <location>
        <position position="602"/>
    </location>
</feature>
<feature type="domain" description="Glutamine amidotransferase type-2" evidence="9">
    <location>
        <begin position="2"/>
        <end position="218"/>
    </location>
</feature>
<comment type="catalytic activity">
    <reaction evidence="1 8">
        <text>D-fructose 6-phosphate + L-glutamine = D-glucosamine 6-phosphate + L-glutamate</text>
        <dbReference type="Rhea" id="RHEA:13237"/>
        <dbReference type="ChEBI" id="CHEBI:29985"/>
        <dbReference type="ChEBI" id="CHEBI:58359"/>
        <dbReference type="ChEBI" id="CHEBI:58725"/>
        <dbReference type="ChEBI" id="CHEBI:61527"/>
        <dbReference type="EC" id="2.6.1.16"/>
    </reaction>
</comment>
<keyword evidence="8" id="KW-0963">Cytoplasm</keyword>
<evidence type="ECO:0000256" key="8">
    <source>
        <dbReference type="HAMAP-Rule" id="MF_00164"/>
    </source>
</evidence>
<dbReference type="InterPro" id="IPR029055">
    <property type="entry name" value="Ntn_hydrolases_N"/>
</dbReference>
<dbReference type="CDD" id="cd05009">
    <property type="entry name" value="SIS_GlmS_GlmD_2"/>
    <property type="match status" value="1"/>
</dbReference>
<keyword evidence="5 8" id="KW-0808">Transferase</keyword>
<dbReference type="EC" id="2.6.1.16" evidence="2 8"/>
<dbReference type="NCBIfam" id="NF001484">
    <property type="entry name" value="PRK00331.1"/>
    <property type="match status" value="1"/>
</dbReference>
<proteinExistence type="inferred from homology"/>
<evidence type="ECO:0000259" key="9">
    <source>
        <dbReference type="PROSITE" id="PS51278"/>
    </source>
</evidence>
<accession>A0ABV6ZYZ7</accession>
<evidence type="ECO:0000256" key="5">
    <source>
        <dbReference type="ARBA" id="ARBA00022679"/>
    </source>
</evidence>
<dbReference type="Pfam" id="PF01380">
    <property type="entry name" value="SIS"/>
    <property type="match status" value="2"/>
</dbReference>
<keyword evidence="6" id="KW-0677">Repeat</keyword>
<dbReference type="InterPro" id="IPR017932">
    <property type="entry name" value="GATase_2_dom"/>
</dbReference>
<dbReference type="CDD" id="cd00714">
    <property type="entry name" value="GFAT"/>
    <property type="match status" value="1"/>
</dbReference>
<dbReference type="PANTHER" id="PTHR10937">
    <property type="entry name" value="GLUCOSAMINE--FRUCTOSE-6-PHOSPHATE AMINOTRANSFERASE, ISOMERIZING"/>
    <property type="match status" value="1"/>
</dbReference>
<evidence type="ECO:0000259" key="10">
    <source>
        <dbReference type="PROSITE" id="PS51464"/>
    </source>
</evidence>
<comment type="caution">
    <text evidence="11">The sequence shown here is derived from an EMBL/GenBank/DDBJ whole genome shotgun (WGS) entry which is preliminary data.</text>
</comment>
<organism evidence="11 12">
    <name type="scientific">Hyphobacterium vulgare</name>
    <dbReference type="NCBI Taxonomy" id="1736751"/>
    <lineage>
        <taxon>Bacteria</taxon>
        <taxon>Pseudomonadati</taxon>
        <taxon>Pseudomonadota</taxon>
        <taxon>Alphaproteobacteria</taxon>
        <taxon>Maricaulales</taxon>
        <taxon>Maricaulaceae</taxon>
        <taxon>Hyphobacterium</taxon>
    </lineage>
</organism>
<dbReference type="Gene3D" id="3.60.20.10">
    <property type="entry name" value="Glutamine Phosphoribosylpyrophosphate, subunit 1, domain 1"/>
    <property type="match status" value="1"/>
</dbReference>
<keyword evidence="4 8" id="KW-0032">Aminotransferase</keyword>
<dbReference type="NCBIfam" id="TIGR01135">
    <property type="entry name" value="glmS"/>
    <property type="match status" value="1"/>
</dbReference>
<feature type="active site" description="Nucleophile; for GATase activity" evidence="8">
    <location>
        <position position="2"/>
    </location>
</feature>
<dbReference type="Proteomes" id="UP001595379">
    <property type="component" value="Unassembled WGS sequence"/>
</dbReference>
<dbReference type="Pfam" id="PF13522">
    <property type="entry name" value="GATase_6"/>
    <property type="match status" value="1"/>
</dbReference>
<dbReference type="PROSITE" id="PS51278">
    <property type="entry name" value="GATASE_TYPE_2"/>
    <property type="match status" value="1"/>
</dbReference>
<dbReference type="GO" id="GO:0004360">
    <property type="term" value="F:glutamine-fructose-6-phosphate transaminase (isomerizing) activity"/>
    <property type="evidence" value="ECO:0007669"/>
    <property type="project" value="UniProtKB-EC"/>
</dbReference>
<dbReference type="InterPro" id="IPR001347">
    <property type="entry name" value="SIS_dom"/>
</dbReference>
<dbReference type="RefSeq" id="WP_343164743.1">
    <property type="nucleotide sequence ID" value="NZ_JBHRSV010000020.1"/>
</dbReference>
<evidence type="ECO:0000313" key="11">
    <source>
        <dbReference type="EMBL" id="MFC2926617.1"/>
    </source>
</evidence>
<dbReference type="InterPro" id="IPR047084">
    <property type="entry name" value="GFAT_N"/>
</dbReference>
<protein>
    <recommendedName>
        <fullName evidence="3 8">Glutamine--fructose-6-phosphate aminotransferase [isomerizing]</fullName>
        <ecNumber evidence="2 8">2.6.1.16</ecNumber>
    </recommendedName>
    <alternativeName>
        <fullName evidence="8">D-fructose-6-phosphate amidotransferase</fullName>
    </alternativeName>
    <alternativeName>
        <fullName evidence="8">GFAT</fullName>
    </alternativeName>
    <alternativeName>
        <fullName evidence="8">Glucosamine-6-phosphate synthase</fullName>
    </alternativeName>
    <alternativeName>
        <fullName evidence="8">Hexosephosphate aminotransferase</fullName>
    </alternativeName>
    <alternativeName>
        <fullName evidence="8">L-glutamine--D-fructose-6-phosphate amidotransferase</fullName>
    </alternativeName>
</protein>
<dbReference type="SUPFAM" id="SSF56235">
    <property type="entry name" value="N-terminal nucleophile aminohydrolases (Ntn hydrolases)"/>
    <property type="match status" value="1"/>
</dbReference>
<evidence type="ECO:0000256" key="4">
    <source>
        <dbReference type="ARBA" id="ARBA00022576"/>
    </source>
</evidence>
<dbReference type="PANTHER" id="PTHR10937:SF0">
    <property type="entry name" value="GLUTAMINE--FRUCTOSE-6-PHOSPHATE TRANSAMINASE (ISOMERIZING)"/>
    <property type="match status" value="1"/>
</dbReference>
<keyword evidence="12" id="KW-1185">Reference proteome</keyword>
<feature type="initiator methionine" description="Removed" evidence="8">
    <location>
        <position position="1"/>
    </location>
</feature>
<feature type="domain" description="SIS" evidence="10">
    <location>
        <begin position="455"/>
        <end position="597"/>
    </location>
</feature>
<gene>
    <name evidence="8 11" type="primary">glmS</name>
    <name evidence="11" type="ORF">ACFOOR_10920</name>
</gene>
<evidence type="ECO:0000256" key="3">
    <source>
        <dbReference type="ARBA" id="ARBA00016090"/>
    </source>
</evidence>
<keyword evidence="7" id="KW-0315">Glutamine amidotransferase</keyword>
<evidence type="ECO:0000256" key="6">
    <source>
        <dbReference type="ARBA" id="ARBA00022737"/>
    </source>
</evidence>
<dbReference type="InterPro" id="IPR005855">
    <property type="entry name" value="GFAT"/>
</dbReference>
<dbReference type="Gene3D" id="3.40.50.10490">
    <property type="entry name" value="Glucose-6-phosphate isomerase like protein, domain 1"/>
    <property type="match status" value="2"/>
</dbReference>
<dbReference type="InterPro" id="IPR035490">
    <property type="entry name" value="GlmS/FrlB_SIS"/>
</dbReference>
<name>A0ABV6ZYZ7_9PROT</name>
<dbReference type="InterPro" id="IPR035466">
    <property type="entry name" value="GlmS/AgaS_SIS"/>
</dbReference>
<evidence type="ECO:0000256" key="7">
    <source>
        <dbReference type="ARBA" id="ARBA00022962"/>
    </source>
</evidence>
<evidence type="ECO:0000256" key="2">
    <source>
        <dbReference type="ARBA" id="ARBA00012916"/>
    </source>
</evidence>
<dbReference type="PROSITE" id="PS51464">
    <property type="entry name" value="SIS"/>
    <property type="match status" value="2"/>
</dbReference>
<comment type="function">
    <text evidence="8">Catalyzes the first step in hexosamine metabolism, converting fructose-6P into glucosamine-6P using glutamine as a nitrogen source.</text>
</comment>
<comment type="subcellular location">
    <subcellularLocation>
        <location evidence="8">Cytoplasm</location>
    </subcellularLocation>
</comment>